<feature type="domain" description="Core-binding (CB)" evidence="11">
    <location>
        <begin position="75"/>
        <end position="157"/>
    </location>
</feature>
<dbReference type="InterPro" id="IPR011010">
    <property type="entry name" value="DNA_brk_join_enz"/>
</dbReference>
<evidence type="ECO:0000259" key="10">
    <source>
        <dbReference type="PROSITE" id="PS51898"/>
    </source>
</evidence>
<dbReference type="GO" id="GO:0075713">
    <property type="term" value="P:establishment of integrated proviral latency"/>
    <property type="evidence" value="ECO:0007669"/>
    <property type="project" value="UniProtKB-KW"/>
</dbReference>
<dbReference type="InterPro" id="IPR010998">
    <property type="entry name" value="Integrase_recombinase_N"/>
</dbReference>
<dbReference type="PROSITE" id="PS51898">
    <property type="entry name" value="TYR_RECOMBINASE"/>
    <property type="match status" value="1"/>
</dbReference>
<dbReference type="PROSITE" id="PS51900">
    <property type="entry name" value="CB"/>
    <property type="match status" value="1"/>
</dbReference>
<keyword evidence="5" id="KW-0229">DNA integration</keyword>
<evidence type="ECO:0000259" key="11">
    <source>
        <dbReference type="PROSITE" id="PS51900"/>
    </source>
</evidence>
<evidence type="ECO:0000256" key="1">
    <source>
        <dbReference type="ARBA" id="ARBA00008857"/>
    </source>
</evidence>
<evidence type="ECO:0000256" key="6">
    <source>
        <dbReference type="ARBA" id="ARBA00023125"/>
    </source>
</evidence>
<protein>
    <recommendedName>
        <fullName evidence="2">Integrase</fullName>
    </recommendedName>
</protein>
<keyword evidence="8" id="KW-1160">Virus entry into host cell</keyword>
<organism evidence="12">
    <name type="scientific">Siphoviridae sp. cthh925</name>
    <dbReference type="NCBI Taxonomy" id="2826425"/>
    <lineage>
        <taxon>Viruses</taxon>
        <taxon>Duplodnaviria</taxon>
        <taxon>Heunggongvirae</taxon>
        <taxon>Uroviricota</taxon>
        <taxon>Caudoviricetes</taxon>
    </lineage>
</organism>
<comment type="similarity">
    <text evidence="1">Belongs to the 'phage' integrase family.</text>
</comment>
<dbReference type="Gene3D" id="1.10.150.130">
    <property type="match status" value="1"/>
</dbReference>
<dbReference type="GO" id="GO:0016740">
    <property type="term" value="F:transferase activity"/>
    <property type="evidence" value="ECO:0007669"/>
    <property type="project" value="UniProtKB-KW"/>
</dbReference>
<dbReference type="CDD" id="cd01189">
    <property type="entry name" value="INT_ICEBs1_C_like"/>
    <property type="match status" value="1"/>
</dbReference>
<dbReference type="EMBL" id="BK015200">
    <property type="protein sequence ID" value="DAD95758.1"/>
    <property type="molecule type" value="Genomic_DNA"/>
</dbReference>
<name>A0A8S5NM06_9CAUD</name>
<dbReference type="GO" id="GO:0015074">
    <property type="term" value="P:DNA integration"/>
    <property type="evidence" value="ECO:0007669"/>
    <property type="project" value="UniProtKB-KW"/>
</dbReference>
<reference evidence="12" key="1">
    <citation type="journal article" date="2021" name="Proc. Natl. Acad. Sci. U.S.A.">
        <title>A Catalog of Tens of Thousands of Viruses from Human Metagenomes Reveals Hidden Associations with Chronic Diseases.</title>
        <authorList>
            <person name="Tisza M.J."/>
            <person name="Buck C.B."/>
        </authorList>
    </citation>
    <scope>NUCLEOTIDE SEQUENCE</scope>
    <source>
        <strain evidence="12">Cthh925</strain>
    </source>
</reference>
<dbReference type="PANTHER" id="PTHR30349">
    <property type="entry name" value="PHAGE INTEGRASE-RELATED"/>
    <property type="match status" value="1"/>
</dbReference>
<keyword evidence="7" id="KW-0233">DNA recombination</keyword>
<evidence type="ECO:0000313" key="12">
    <source>
        <dbReference type="EMBL" id="DAD95758.1"/>
    </source>
</evidence>
<proteinExistence type="inferred from homology"/>
<dbReference type="SUPFAM" id="SSF56349">
    <property type="entry name" value="DNA breaking-rejoining enzymes"/>
    <property type="match status" value="1"/>
</dbReference>
<dbReference type="InterPro" id="IPR025269">
    <property type="entry name" value="SAM-like_dom"/>
</dbReference>
<evidence type="ECO:0000256" key="3">
    <source>
        <dbReference type="ARBA" id="ARBA00022679"/>
    </source>
</evidence>
<dbReference type="InterPro" id="IPR013762">
    <property type="entry name" value="Integrase-like_cat_sf"/>
</dbReference>
<keyword evidence="6 9" id="KW-0238">DNA-binding</keyword>
<dbReference type="InterPro" id="IPR044068">
    <property type="entry name" value="CB"/>
</dbReference>
<sequence>MGTAKKRGNGEGTIFKREINGKTYWIAEYTIAMYDKNGKRKRKTISGKTRQEVKTKLEKVITELNTDTYVDKSKVTFYQIAKEFIDTGYKMNKLKPSSYKRKLHTLQEISTHYIAEMELQKITENDLKDFFAYITKYSNSTIAKIYGIVNHTFKIAVRRNILRYNFLDDQLEFSIPYSDIKDKKVSALTIEEQQQFIKAMKETNCRYKYQFLVSLFTGMRMGEINALDIDDIDFTNKIIHIRRTITRGLDERAMIGTYTKTINGTRDIIMDSHVESIFKEYLSSSYYHENDMHLLFCNSRKQCISTDTTNMMFKYICEQYNIGKGYELHQHMLRHTFATRCIEAGMPASVLAKIMGHANVSTTLNVYCDVFDKFKQTHIDLSYNYLKENGLTMEF</sequence>
<dbReference type="PANTHER" id="PTHR30349:SF64">
    <property type="entry name" value="PROPHAGE INTEGRASE INTD-RELATED"/>
    <property type="match status" value="1"/>
</dbReference>
<dbReference type="Gene3D" id="1.10.443.10">
    <property type="entry name" value="Intergrase catalytic core"/>
    <property type="match status" value="1"/>
</dbReference>
<dbReference type="Pfam" id="PF00589">
    <property type="entry name" value="Phage_integrase"/>
    <property type="match status" value="1"/>
</dbReference>
<keyword evidence="4" id="KW-0378">Hydrolase</keyword>
<dbReference type="GO" id="GO:0006310">
    <property type="term" value="P:DNA recombination"/>
    <property type="evidence" value="ECO:0007669"/>
    <property type="project" value="UniProtKB-KW"/>
</dbReference>
<dbReference type="InterPro" id="IPR050090">
    <property type="entry name" value="Tyrosine_recombinase_XerCD"/>
</dbReference>
<evidence type="ECO:0000256" key="7">
    <source>
        <dbReference type="ARBA" id="ARBA00023172"/>
    </source>
</evidence>
<keyword evidence="3" id="KW-0808">Transferase</keyword>
<accession>A0A8S5NM06</accession>
<evidence type="ECO:0000256" key="5">
    <source>
        <dbReference type="ARBA" id="ARBA00022908"/>
    </source>
</evidence>
<dbReference type="Pfam" id="PF13102">
    <property type="entry name" value="Phage_int_SAM_5"/>
    <property type="match status" value="1"/>
</dbReference>
<evidence type="ECO:0000256" key="9">
    <source>
        <dbReference type="PROSITE-ProRule" id="PRU01248"/>
    </source>
</evidence>
<evidence type="ECO:0000256" key="4">
    <source>
        <dbReference type="ARBA" id="ARBA00022801"/>
    </source>
</evidence>
<evidence type="ECO:0000256" key="2">
    <source>
        <dbReference type="ARBA" id="ARBA00016082"/>
    </source>
</evidence>
<dbReference type="GO" id="GO:0044826">
    <property type="term" value="P:viral genome integration into host DNA"/>
    <property type="evidence" value="ECO:0007669"/>
    <property type="project" value="UniProtKB-KW"/>
</dbReference>
<keyword evidence="8" id="KW-1179">Viral genome integration</keyword>
<evidence type="ECO:0000256" key="8">
    <source>
        <dbReference type="ARBA" id="ARBA00023195"/>
    </source>
</evidence>
<feature type="domain" description="Tyr recombinase" evidence="10">
    <location>
        <begin position="183"/>
        <end position="380"/>
    </location>
</feature>
<dbReference type="InterPro" id="IPR002104">
    <property type="entry name" value="Integrase_catalytic"/>
</dbReference>
<dbReference type="GO" id="GO:0016787">
    <property type="term" value="F:hydrolase activity"/>
    <property type="evidence" value="ECO:0007669"/>
    <property type="project" value="UniProtKB-KW"/>
</dbReference>
<dbReference type="GO" id="GO:0003677">
    <property type="term" value="F:DNA binding"/>
    <property type="evidence" value="ECO:0007669"/>
    <property type="project" value="UniProtKB-UniRule"/>
</dbReference>